<evidence type="ECO:0000313" key="4">
    <source>
        <dbReference type="Proteomes" id="UP000277579"/>
    </source>
</evidence>
<protein>
    <submittedName>
        <fullName evidence="3">Putative autotransporter adhesin-like protein</fullName>
    </submittedName>
</protein>
<dbReference type="OrthoDB" id="1334517at2"/>
<accession>A0A495MHR9</accession>
<dbReference type="RefSeq" id="WP_121374919.1">
    <property type="nucleotide sequence ID" value="NZ_RBLC01000001.1"/>
</dbReference>
<feature type="signal peptide" evidence="1">
    <location>
        <begin position="1"/>
        <end position="19"/>
    </location>
</feature>
<dbReference type="Gene3D" id="2.160.20.120">
    <property type="match status" value="1"/>
</dbReference>
<gene>
    <name evidence="3" type="ORF">CLV94_0560</name>
</gene>
<name>A0A495MHR9_9FLAO</name>
<dbReference type="EMBL" id="RBLC01000001">
    <property type="protein sequence ID" value="RKS25526.1"/>
    <property type="molecule type" value="Genomic_DNA"/>
</dbReference>
<proteinExistence type="predicted"/>
<keyword evidence="4" id="KW-1185">Reference proteome</keyword>
<keyword evidence="1" id="KW-0732">Signal</keyword>
<dbReference type="Proteomes" id="UP000277579">
    <property type="component" value="Unassembled WGS sequence"/>
</dbReference>
<dbReference type="InterPro" id="IPR021255">
    <property type="entry name" value="DUF2807"/>
</dbReference>
<sequence length="258" mass="27844">MLKIIITAAMTLATLVSSAQVSESRKINDFSKIEVESGIEMTYMESDENSVKIETDSKIDLANVITETNGKTLRVYYSKKNKANAEETILKVFIAGKNVNSFKASSKSKIIFDRPITADDIHIDIASGSYFRGTVLANSKTTVYVSSGSVFSGKFETDYFKGSFKSGATVSLTGSAKKATINTSSGAYCNAKNFFVDNMEATARTKSSALLNAKKIDANATDASSITFFGEPENLKTGKDSFAIVTKKPAKPVQIAME</sequence>
<dbReference type="AlphaFoldDB" id="A0A495MHR9"/>
<evidence type="ECO:0000313" key="3">
    <source>
        <dbReference type="EMBL" id="RKS25526.1"/>
    </source>
</evidence>
<evidence type="ECO:0000259" key="2">
    <source>
        <dbReference type="Pfam" id="PF10988"/>
    </source>
</evidence>
<feature type="chain" id="PRO_5019739507" evidence="1">
    <location>
        <begin position="20"/>
        <end position="258"/>
    </location>
</feature>
<reference evidence="3 4" key="1">
    <citation type="submission" date="2018-10" db="EMBL/GenBank/DDBJ databases">
        <title>Genomic Encyclopedia of Archaeal and Bacterial Type Strains, Phase II (KMG-II): from individual species to whole genera.</title>
        <authorList>
            <person name="Goeker M."/>
        </authorList>
    </citation>
    <scope>NUCLEOTIDE SEQUENCE [LARGE SCALE GENOMIC DNA]</scope>
    <source>
        <strain evidence="3 4">DSM 29537</strain>
    </source>
</reference>
<dbReference type="Pfam" id="PF10988">
    <property type="entry name" value="DUF2807"/>
    <property type="match status" value="1"/>
</dbReference>
<feature type="domain" description="Putative auto-transporter adhesin head GIN" evidence="2">
    <location>
        <begin position="29"/>
        <end position="232"/>
    </location>
</feature>
<evidence type="ECO:0000256" key="1">
    <source>
        <dbReference type="SAM" id="SignalP"/>
    </source>
</evidence>
<comment type="caution">
    <text evidence="3">The sequence shown here is derived from an EMBL/GenBank/DDBJ whole genome shotgun (WGS) entry which is preliminary data.</text>
</comment>
<organism evidence="3 4">
    <name type="scientific">Flavobacterium endophyticum</name>
    <dbReference type="NCBI Taxonomy" id="1540163"/>
    <lineage>
        <taxon>Bacteria</taxon>
        <taxon>Pseudomonadati</taxon>
        <taxon>Bacteroidota</taxon>
        <taxon>Flavobacteriia</taxon>
        <taxon>Flavobacteriales</taxon>
        <taxon>Flavobacteriaceae</taxon>
        <taxon>Flavobacterium</taxon>
    </lineage>
</organism>